<dbReference type="AlphaFoldDB" id="A0A917D850"/>
<comment type="caution">
    <text evidence="1">The sequence shown here is derived from an EMBL/GenBank/DDBJ whole genome shotgun (WGS) entry which is preliminary data.</text>
</comment>
<evidence type="ECO:0000313" key="2">
    <source>
        <dbReference type="Proteomes" id="UP000637643"/>
    </source>
</evidence>
<keyword evidence="2" id="KW-1185">Reference proteome</keyword>
<evidence type="ECO:0000313" key="1">
    <source>
        <dbReference type="EMBL" id="GGG12410.1"/>
    </source>
</evidence>
<dbReference type="Proteomes" id="UP000637643">
    <property type="component" value="Unassembled WGS sequence"/>
</dbReference>
<organism evidence="1 2">
    <name type="scientific">Paenibacillus albidus</name>
    <dbReference type="NCBI Taxonomy" id="2041023"/>
    <lineage>
        <taxon>Bacteria</taxon>
        <taxon>Bacillati</taxon>
        <taxon>Bacillota</taxon>
        <taxon>Bacilli</taxon>
        <taxon>Bacillales</taxon>
        <taxon>Paenibacillaceae</taxon>
        <taxon>Paenibacillus</taxon>
    </lineage>
</organism>
<name>A0A917D850_9BACL</name>
<proteinExistence type="predicted"/>
<reference evidence="1" key="2">
    <citation type="submission" date="2020-09" db="EMBL/GenBank/DDBJ databases">
        <authorList>
            <person name="Sun Q."/>
            <person name="Zhou Y."/>
        </authorList>
    </citation>
    <scope>NUCLEOTIDE SEQUENCE</scope>
    <source>
        <strain evidence="1">CGMCC 1.16134</strain>
    </source>
</reference>
<dbReference type="EMBL" id="BMKR01000056">
    <property type="protein sequence ID" value="GGG12410.1"/>
    <property type="molecule type" value="Genomic_DNA"/>
</dbReference>
<reference evidence="1" key="1">
    <citation type="journal article" date="2014" name="Int. J. Syst. Evol. Microbiol.">
        <title>Complete genome sequence of Corynebacterium casei LMG S-19264T (=DSM 44701T), isolated from a smear-ripened cheese.</title>
        <authorList>
            <consortium name="US DOE Joint Genome Institute (JGI-PGF)"/>
            <person name="Walter F."/>
            <person name="Albersmeier A."/>
            <person name="Kalinowski J."/>
            <person name="Ruckert C."/>
        </authorList>
    </citation>
    <scope>NUCLEOTIDE SEQUENCE</scope>
    <source>
        <strain evidence="1">CGMCC 1.16134</strain>
    </source>
</reference>
<accession>A0A917D850</accession>
<protein>
    <submittedName>
        <fullName evidence="1">Uncharacterized protein</fullName>
    </submittedName>
</protein>
<sequence length="60" mass="6789">MDLMPFQFTFNKFVAAAVDAADGRQDLMFIHKLMLDLSKRGVKRFPHTASLGYISNLSLI</sequence>
<gene>
    <name evidence="1" type="ORF">GCM10010912_66050</name>
</gene>